<feature type="region of interest" description="Disordered" evidence="10">
    <location>
        <begin position="86"/>
        <end position="109"/>
    </location>
</feature>
<comment type="caution">
    <text evidence="13">The sequence shown here is derived from an EMBL/GenBank/DDBJ whole genome shotgun (WGS) entry which is preliminary data.</text>
</comment>
<evidence type="ECO:0000313" key="14">
    <source>
        <dbReference type="Proteomes" id="UP001594351"/>
    </source>
</evidence>
<dbReference type="PANTHER" id="PTHR34047">
    <property type="entry name" value="NUCLEAR INTRON MATURASE 1, MITOCHONDRIAL-RELATED"/>
    <property type="match status" value="1"/>
</dbReference>
<dbReference type="EC" id="2.7.7.49" evidence="1"/>
<feature type="transmembrane region" description="Helical" evidence="11">
    <location>
        <begin position="732"/>
        <end position="757"/>
    </location>
</feature>
<keyword evidence="11" id="KW-0472">Membrane</keyword>
<dbReference type="InterPro" id="IPR000477">
    <property type="entry name" value="RT_dom"/>
</dbReference>
<accession>A0ABV6YXR8</accession>
<comment type="catalytic activity">
    <reaction evidence="9">
        <text>DNA(n) + a 2'-deoxyribonucleoside 5'-triphosphate = DNA(n+1) + diphosphate</text>
        <dbReference type="Rhea" id="RHEA:22508"/>
        <dbReference type="Rhea" id="RHEA-COMP:17339"/>
        <dbReference type="Rhea" id="RHEA-COMP:17340"/>
        <dbReference type="ChEBI" id="CHEBI:33019"/>
        <dbReference type="ChEBI" id="CHEBI:61560"/>
        <dbReference type="ChEBI" id="CHEBI:173112"/>
        <dbReference type="EC" id="2.7.7.49"/>
    </reaction>
</comment>
<keyword evidence="6 13" id="KW-0695">RNA-directed DNA polymerase</keyword>
<evidence type="ECO:0000256" key="7">
    <source>
        <dbReference type="ARBA" id="ARBA00023118"/>
    </source>
</evidence>
<dbReference type="PRINTS" id="PR00866">
    <property type="entry name" value="RNADNAPOLMS"/>
</dbReference>
<keyword evidence="11" id="KW-1133">Transmembrane helix</keyword>
<dbReference type="SUPFAM" id="SSF56672">
    <property type="entry name" value="DNA/RNA polymerases"/>
    <property type="match status" value="1"/>
</dbReference>
<dbReference type="GO" id="GO:0003964">
    <property type="term" value="F:RNA-directed DNA polymerase activity"/>
    <property type="evidence" value="ECO:0007669"/>
    <property type="project" value="UniProtKB-KW"/>
</dbReference>
<dbReference type="InterPro" id="IPR043502">
    <property type="entry name" value="DNA/RNA_pol_sf"/>
</dbReference>
<proteinExistence type="inferred from homology"/>
<keyword evidence="3" id="KW-0548">Nucleotidyltransferase</keyword>
<evidence type="ECO:0000256" key="11">
    <source>
        <dbReference type="SAM" id="Phobius"/>
    </source>
</evidence>
<protein>
    <recommendedName>
        <fullName evidence="1">RNA-directed DNA polymerase</fullName>
        <ecNumber evidence="1">2.7.7.49</ecNumber>
    </recommendedName>
</protein>
<feature type="compositionally biased region" description="Polar residues" evidence="10">
    <location>
        <begin position="527"/>
        <end position="539"/>
    </location>
</feature>
<evidence type="ECO:0000256" key="4">
    <source>
        <dbReference type="ARBA" id="ARBA00022723"/>
    </source>
</evidence>
<evidence type="ECO:0000256" key="2">
    <source>
        <dbReference type="ARBA" id="ARBA00022679"/>
    </source>
</evidence>
<dbReference type="InterPro" id="IPR051083">
    <property type="entry name" value="GrpII_Intron_Splice-Mob/Def"/>
</dbReference>
<evidence type="ECO:0000259" key="12">
    <source>
        <dbReference type="PROSITE" id="PS50878"/>
    </source>
</evidence>
<dbReference type="Proteomes" id="UP001594351">
    <property type="component" value="Unassembled WGS sequence"/>
</dbReference>
<comment type="similarity">
    <text evidence="8">Belongs to the bacterial reverse transcriptase family.</text>
</comment>
<evidence type="ECO:0000256" key="8">
    <source>
        <dbReference type="ARBA" id="ARBA00034120"/>
    </source>
</evidence>
<feature type="transmembrane region" description="Helical" evidence="11">
    <location>
        <begin position="695"/>
        <end position="712"/>
    </location>
</feature>
<evidence type="ECO:0000256" key="3">
    <source>
        <dbReference type="ARBA" id="ARBA00022695"/>
    </source>
</evidence>
<keyword evidence="7" id="KW-0051">Antiviral defense</keyword>
<feature type="transmembrane region" description="Helical" evidence="11">
    <location>
        <begin position="666"/>
        <end position="683"/>
    </location>
</feature>
<evidence type="ECO:0000256" key="6">
    <source>
        <dbReference type="ARBA" id="ARBA00022918"/>
    </source>
</evidence>
<dbReference type="PROSITE" id="PS50878">
    <property type="entry name" value="RT_POL"/>
    <property type="match status" value="1"/>
</dbReference>
<feature type="region of interest" description="Disordered" evidence="10">
    <location>
        <begin position="471"/>
        <end position="490"/>
    </location>
</feature>
<dbReference type="InterPro" id="IPR000123">
    <property type="entry name" value="Reverse_transcriptase_msDNA"/>
</dbReference>
<sequence>MSQSDKQPTSKAELYDRIRATSKDEVILEEMIKLGFWPAEETYPRSPAAEIRRTAALERELKALRTELSRVQNEEALRRAIHKKRLADSRAKRQENKIKRENARQQQSLAWKRKKTREITYLGAQVSAGLKNQKSDRERLQQYGLPFLETASDLASAMDISISELRFLSFSRKTSVHSHYQRFNIPKKTGGQRLISAPKPRLKSAQYWILHHVLAEMPDHEAAHGFMPGRSIVSNAAPHLKSAVVINIDLKDFFPTLTYRRVKGLFLACGYSENIATILGLLCTAPDVDEVSCHEETYFVAKSERHLPQGAPTSPMITNIICRRLDRRLTGLAQSLHFQYSRYADDLTFSCQDDPEASSQSGKILNKAKSIIEHEGFLINPRKTRVLRKGRQQEVTGIVVNDKLSVNRKKLRAFRALLFQIEKDGLSGKRWGSKSDVMQAITGYAHFVAMVDPKKGAAFKQQIQHLQQKLNYQQPRPKPYPQKTPTWTQPKFGEDQEQLELQIARQIQAQKQAEQAARKQKKAQQQVRTTIPDQTQQPDGTAPKTDKTVLLRKIFSYLNVSRQTAAVNAVLELQQQFPWSRELPSLLEILIDGQPDRISILKRAARLDFSHISRQIAYLFLVLFVLGTVLVTQPFPRSMIGSILLIVLLIERYINERSLMTLNKLTIGGTGLGLGLTFFLAAYGQPLCGKPMNSINALIPVICILFYLSYLYENRYKRPFLGAGTIKLIGMITAFTGYLFVPILGVALLLSVLMVLLPELGQHRIGTRQTRDDYPVWFRQRRRFKPSSPLFYTTWFIIIWPAYQQVPLLQYLSSFCNYLLSI</sequence>
<dbReference type="EMBL" id="JBHPBY010000142">
    <property type="protein sequence ID" value="MFC1851002.1"/>
    <property type="molecule type" value="Genomic_DNA"/>
</dbReference>
<keyword evidence="14" id="KW-1185">Reference proteome</keyword>
<keyword evidence="5" id="KW-0460">Magnesium</keyword>
<evidence type="ECO:0000256" key="5">
    <source>
        <dbReference type="ARBA" id="ARBA00022842"/>
    </source>
</evidence>
<feature type="compositionally biased region" description="Basic and acidic residues" evidence="10">
    <location>
        <begin position="86"/>
        <end position="103"/>
    </location>
</feature>
<keyword evidence="4" id="KW-0479">Metal-binding</keyword>
<dbReference type="PANTHER" id="PTHR34047:SF7">
    <property type="entry name" value="RNA-DIRECTED DNA POLYMERASE"/>
    <property type="match status" value="1"/>
</dbReference>
<evidence type="ECO:0000256" key="10">
    <source>
        <dbReference type="SAM" id="MobiDB-lite"/>
    </source>
</evidence>
<evidence type="ECO:0000256" key="9">
    <source>
        <dbReference type="ARBA" id="ARBA00048173"/>
    </source>
</evidence>
<dbReference type="CDD" id="cd03487">
    <property type="entry name" value="RT_Bac_retron_II"/>
    <property type="match status" value="1"/>
</dbReference>
<keyword evidence="2" id="KW-0808">Transferase</keyword>
<feature type="transmembrane region" description="Helical" evidence="11">
    <location>
        <begin position="615"/>
        <end position="631"/>
    </location>
</feature>
<evidence type="ECO:0000256" key="1">
    <source>
        <dbReference type="ARBA" id="ARBA00012493"/>
    </source>
</evidence>
<gene>
    <name evidence="13" type="ORF">ACFL27_12480</name>
</gene>
<name>A0ABV6YXR8_UNCC1</name>
<evidence type="ECO:0000313" key="13">
    <source>
        <dbReference type="EMBL" id="MFC1851002.1"/>
    </source>
</evidence>
<feature type="domain" description="Reverse transcriptase" evidence="12">
    <location>
        <begin position="166"/>
        <end position="400"/>
    </location>
</feature>
<reference evidence="13 14" key="1">
    <citation type="submission" date="2024-09" db="EMBL/GenBank/DDBJ databases">
        <title>Laminarin stimulates single cell rates of sulfate reduction while oxygen inhibits transcriptomic activity in coastal marine sediment.</title>
        <authorList>
            <person name="Lindsay M."/>
            <person name="Orcutt B."/>
            <person name="Emerson D."/>
            <person name="Stepanauskas R."/>
            <person name="D'Angelo T."/>
        </authorList>
    </citation>
    <scope>NUCLEOTIDE SEQUENCE [LARGE SCALE GENOMIC DNA]</scope>
    <source>
        <strain evidence="13">SAG AM-311-K15</strain>
    </source>
</reference>
<organism evidence="13 14">
    <name type="scientific">candidate division CSSED10-310 bacterium</name>
    <dbReference type="NCBI Taxonomy" id="2855610"/>
    <lineage>
        <taxon>Bacteria</taxon>
        <taxon>Bacteria division CSSED10-310</taxon>
    </lineage>
</organism>
<keyword evidence="11" id="KW-0812">Transmembrane</keyword>
<feature type="region of interest" description="Disordered" evidence="10">
    <location>
        <begin position="512"/>
        <end position="544"/>
    </location>
</feature>
<dbReference type="Pfam" id="PF00078">
    <property type="entry name" value="RVT_1"/>
    <property type="match status" value="1"/>
</dbReference>